<keyword evidence="2" id="KW-1185">Reference proteome</keyword>
<dbReference type="STRING" id="1395513.P343_08605"/>
<proteinExistence type="predicted"/>
<dbReference type="PATRIC" id="fig|1395513.3.peg.1743"/>
<organism evidence="1 2">
    <name type="scientific">Sporolactobacillus laevolacticus DSM 442</name>
    <dbReference type="NCBI Taxonomy" id="1395513"/>
    <lineage>
        <taxon>Bacteria</taxon>
        <taxon>Bacillati</taxon>
        <taxon>Bacillota</taxon>
        <taxon>Bacilli</taxon>
        <taxon>Bacillales</taxon>
        <taxon>Sporolactobacillaceae</taxon>
        <taxon>Sporolactobacillus</taxon>
    </lineage>
</organism>
<dbReference type="OrthoDB" id="1954586at2"/>
<comment type="caution">
    <text evidence="1">The sequence shown here is derived from an EMBL/GenBank/DDBJ whole genome shotgun (WGS) entry which is preliminary data.</text>
</comment>
<name>V6IZK4_9BACL</name>
<evidence type="ECO:0008006" key="3">
    <source>
        <dbReference type="Google" id="ProtNLM"/>
    </source>
</evidence>
<dbReference type="AlphaFoldDB" id="V6IZK4"/>
<sequence length="117" mass="13453">MIGAANYDEERVGHNFTLMPFDRALEHITKIDIKLNILNRVMVEKEQVKTKMEKSIGKFEGLDYLVAYWRMQGLALAEISDKLGYSYGWIKKISEGSGKRTVDSVHLTLYPKSNKIK</sequence>
<evidence type="ECO:0000313" key="1">
    <source>
        <dbReference type="EMBL" id="EST12256.1"/>
    </source>
</evidence>
<protein>
    <recommendedName>
        <fullName evidence="3">RNA polymerase sigma-70 region 4 domain-containing protein</fullName>
    </recommendedName>
</protein>
<dbReference type="EMBL" id="AWTC01000006">
    <property type="protein sequence ID" value="EST12256.1"/>
    <property type="molecule type" value="Genomic_DNA"/>
</dbReference>
<dbReference type="RefSeq" id="WP_023509984.1">
    <property type="nucleotide sequence ID" value="NZ_AWTC01000006.1"/>
</dbReference>
<accession>V6IZK4</accession>
<dbReference type="eggNOG" id="ENOG50335SD">
    <property type="taxonomic scope" value="Bacteria"/>
</dbReference>
<gene>
    <name evidence="1" type="ORF">P343_08605</name>
</gene>
<evidence type="ECO:0000313" key="2">
    <source>
        <dbReference type="Proteomes" id="UP000018296"/>
    </source>
</evidence>
<reference evidence="1 2" key="1">
    <citation type="journal article" date="2013" name="Genome Announc.">
        <title>Genome Sequence of Sporolactobacillus laevolacticus DSM442, an Efficient Polymer-Grade D-Lactate Producer from Agricultural Waste Cottonseed as a Nitrogen Source.</title>
        <authorList>
            <person name="Wang H."/>
            <person name="Wang L."/>
            <person name="Ju J."/>
            <person name="Yu B."/>
            <person name="Ma Y."/>
        </authorList>
    </citation>
    <scope>NUCLEOTIDE SEQUENCE [LARGE SCALE GENOMIC DNA]</scope>
    <source>
        <strain evidence="1 2">DSM 442</strain>
    </source>
</reference>
<dbReference type="Proteomes" id="UP000018296">
    <property type="component" value="Unassembled WGS sequence"/>
</dbReference>